<dbReference type="PROSITE" id="PS50853">
    <property type="entry name" value="FN3"/>
    <property type="match status" value="1"/>
</dbReference>
<dbReference type="SUPFAM" id="SSF49265">
    <property type="entry name" value="Fibronectin type III"/>
    <property type="match status" value="1"/>
</dbReference>
<dbReference type="SMART" id="SM00060">
    <property type="entry name" value="FN3"/>
    <property type="match status" value="1"/>
</dbReference>
<dbReference type="PANTHER" id="PTHR48483">
    <property type="entry name" value="INTERLEUKIN-27 SUBUNIT BETA"/>
    <property type="match status" value="1"/>
</dbReference>
<dbReference type="CDD" id="cd00063">
    <property type="entry name" value="FN3"/>
    <property type="match status" value="1"/>
</dbReference>
<dbReference type="Ensembl" id="ENSMMMT00000023353.1">
    <property type="protein sequence ID" value="ENSMMMP00000020550.1"/>
    <property type="gene ID" value="ENSMMMG00000018130.1"/>
</dbReference>
<feature type="domain" description="Fibronectin type-III" evidence="6">
    <location>
        <begin position="158"/>
        <end position="252"/>
    </location>
</feature>
<protein>
    <recommendedName>
        <fullName evidence="6">Fibronectin type-III domain-containing protein</fullName>
    </recommendedName>
</protein>
<evidence type="ECO:0000313" key="7">
    <source>
        <dbReference type="Ensembl" id="ENSMMMP00000020550.1"/>
    </source>
</evidence>
<reference evidence="7" key="1">
    <citation type="submission" date="2025-08" db="UniProtKB">
        <authorList>
            <consortium name="Ensembl"/>
        </authorList>
    </citation>
    <scope>IDENTIFICATION</scope>
</reference>
<keyword evidence="3" id="KW-0677">Repeat</keyword>
<keyword evidence="4" id="KW-0325">Glycoprotein</keyword>
<dbReference type="AlphaFoldDB" id="A0A8C5ZVV6"/>
<evidence type="ECO:0000256" key="5">
    <source>
        <dbReference type="SAM" id="MobiDB-lite"/>
    </source>
</evidence>
<reference evidence="7" key="2">
    <citation type="submission" date="2025-09" db="UniProtKB">
        <authorList>
            <consortium name="Ensembl"/>
        </authorList>
    </citation>
    <scope>IDENTIFICATION</scope>
</reference>
<gene>
    <name evidence="7" type="primary">Ebi3</name>
</gene>
<feature type="compositionally biased region" description="Polar residues" evidence="5">
    <location>
        <begin position="1"/>
        <end position="10"/>
    </location>
</feature>
<dbReference type="Gene3D" id="2.60.40.10">
    <property type="entry name" value="Immunoglobulins"/>
    <property type="match status" value="1"/>
</dbReference>
<dbReference type="FunFam" id="2.60.40.10:FF:000136">
    <property type="entry name" value="Ciliary neurotrophic factor receptor alpha"/>
    <property type="match status" value="1"/>
</dbReference>
<evidence type="ECO:0000256" key="1">
    <source>
        <dbReference type="ARBA" id="ARBA00010890"/>
    </source>
</evidence>
<feature type="compositionally biased region" description="Pro residues" evidence="5">
    <location>
        <begin position="118"/>
        <end position="129"/>
    </location>
</feature>
<dbReference type="InterPro" id="IPR053073">
    <property type="entry name" value="IL11/IL27_subunit_beta"/>
</dbReference>
<evidence type="ECO:0000256" key="2">
    <source>
        <dbReference type="ARBA" id="ARBA00022729"/>
    </source>
</evidence>
<keyword evidence="2" id="KW-0732">Signal</keyword>
<dbReference type="PANTHER" id="PTHR48483:SF2">
    <property type="entry name" value="INTERLEUKIN-27 SUBUNIT BETA"/>
    <property type="match status" value="1"/>
</dbReference>
<dbReference type="GO" id="GO:0016020">
    <property type="term" value="C:membrane"/>
    <property type="evidence" value="ECO:0007669"/>
    <property type="project" value="InterPro"/>
</dbReference>
<name>A0A8C5ZVV6_MARMA</name>
<dbReference type="Proteomes" id="UP000694407">
    <property type="component" value="Unplaced"/>
</dbReference>
<dbReference type="InterPro" id="IPR003530">
    <property type="entry name" value="Hematopoietin_rcpt_L_F3_CS"/>
</dbReference>
<dbReference type="GO" id="GO:0004896">
    <property type="term" value="F:cytokine receptor activity"/>
    <property type="evidence" value="ECO:0007669"/>
    <property type="project" value="InterPro"/>
</dbReference>
<comment type="similarity">
    <text evidence="1">Belongs to the type I cytokine receptor family. Type 3 subfamily.</text>
</comment>
<accession>A0A8C5ZVV6</accession>
<organism evidence="7 8">
    <name type="scientific">Marmota marmota marmota</name>
    <name type="common">Alpine marmot</name>
    <dbReference type="NCBI Taxonomy" id="9994"/>
    <lineage>
        <taxon>Eukaryota</taxon>
        <taxon>Metazoa</taxon>
        <taxon>Chordata</taxon>
        <taxon>Craniata</taxon>
        <taxon>Vertebrata</taxon>
        <taxon>Euteleostomi</taxon>
        <taxon>Mammalia</taxon>
        <taxon>Eutheria</taxon>
        <taxon>Euarchontoglires</taxon>
        <taxon>Glires</taxon>
        <taxon>Rodentia</taxon>
        <taxon>Sciuromorpha</taxon>
        <taxon>Sciuridae</taxon>
        <taxon>Xerinae</taxon>
        <taxon>Marmotini</taxon>
        <taxon>Marmota</taxon>
    </lineage>
</organism>
<dbReference type="InterPro" id="IPR013783">
    <property type="entry name" value="Ig-like_fold"/>
</dbReference>
<dbReference type="GeneTree" id="ENSGT00940000160050"/>
<dbReference type="InterPro" id="IPR036116">
    <property type="entry name" value="FN3_sf"/>
</dbReference>
<feature type="compositionally biased region" description="Low complexity" evidence="5">
    <location>
        <begin position="91"/>
        <end position="107"/>
    </location>
</feature>
<dbReference type="InterPro" id="IPR003961">
    <property type="entry name" value="FN3_dom"/>
</dbReference>
<feature type="region of interest" description="Disordered" evidence="5">
    <location>
        <begin position="86"/>
        <end position="136"/>
    </location>
</feature>
<dbReference type="Pfam" id="PF00041">
    <property type="entry name" value="fn3"/>
    <property type="match status" value="1"/>
</dbReference>
<evidence type="ECO:0000259" key="6">
    <source>
        <dbReference type="PROSITE" id="PS50853"/>
    </source>
</evidence>
<dbReference type="PROSITE" id="PS01354">
    <property type="entry name" value="HEMATOPO_REC_L_F3"/>
    <property type="match status" value="1"/>
</dbReference>
<feature type="region of interest" description="Disordered" evidence="5">
    <location>
        <begin position="1"/>
        <end position="21"/>
    </location>
</feature>
<keyword evidence="8" id="KW-1185">Reference proteome</keyword>
<evidence type="ECO:0000256" key="3">
    <source>
        <dbReference type="ARBA" id="ARBA00022737"/>
    </source>
</evidence>
<evidence type="ECO:0000313" key="8">
    <source>
        <dbReference type="Proteomes" id="UP000694407"/>
    </source>
</evidence>
<proteinExistence type="inferred from homology"/>
<evidence type="ECO:0000256" key="4">
    <source>
        <dbReference type="ARBA" id="ARBA00023180"/>
    </source>
</evidence>
<sequence>MPTAQRQGGTAQLPPAGDRCTVVHPHQSVLGQGRRKEKGPAVWMDLRTSCSVTVTQASMTPEEGKVQDRGVQGQDTAPWCRAGGLHNLVTAGTPESSSSVESAGSVTHTETQRLPSCPTQPAPVSPPPDVVSSRAQQRPVWVSTASSVWHDGGLKPDPPEAVRLSPLPGRQLQVRWEPPRSWPFPEVFSLKYWIRYRRQGASRFRQVGPIEATSFTLRAVRPQARYCIQVAAQDVTDYGELSDWSLPAAPPMTLGM</sequence>